<dbReference type="AlphaFoldDB" id="A0A6A6F4I4"/>
<protein>
    <submittedName>
        <fullName evidence="1">Uncharacterized protein</fullName>
    </submittedName>
</protein>
<gene>
    <name evidence="1" type="ORF">CERZMDRAFT_100560</name>
</gene>
<sequence>MGLGKTQLPETALWEVNPVAKHTSRSLSGLRLLRLAYHKHNSSSELHHEDIIGSAEGVRFFLLTLARRASPPMAYAFAHMATTVHEKRGLQVLAQAQQQVMLQTLVMGGHLVRLRLPASLRASQPAQLLPSASS</sequence>
<name>A0A6A6F4I4_9PEZI</name>
<organism evidence="1 2">
    <name type="scientific">Cercospora zeae-maydis SCOH1-5</name>
    <dbReference type="NCBI Taxonomy" id="717836"/>
    <lineage>
        <taxon>Eukaryota</taxon>
        <taxon>Fungi</taxon>
        <taxon>Dikarya</taxon>
        <taxon>Ascomycota</taxon>
        <taxon>Pezizomycotina</taxon>
        <taxon>Dothideomycetes</taxon>
        <taxon>Dothideomycetidae</taxon>
        <taxon>Mycosphaerellales</taxon>
        <taxon>Mycosphaerellaceae</taxon>
        <taxon>Cercospora</taxon>
    </lineage>
</organism>
<reference evidence="1" key="1">
    <citation type="journal article" date="2020" name="Stud. Mycol.">
        <title>101 Dothideomycetes genomes: a test case for predicting lifestyles and emergence of pathogens.</title>
        <authorList>
            <person name="Haridas S."/>
            <person name="Albert R."/>
            <person name="Binder M."/>
            <person name="Bloem J."/>
            <person name="Labutti K."/>
            <person name="Salamov A."/>
            <person name="Andreopoulos B."/>
            <person name="Baker S."/>
            <person name="Barry K."/>
            <person name="Bills G."/>
            <person name="Bluhm B."/>
            <person name="Cannon C."/>
            <person name="Castanera R."/>
            <person name="Culley D."/>
            <person name="Daum C."/>
            <person name="Ezra D."/>
            <person name="Gonzalez J."/>
            <person name="Henrissat B."/>
            <person name="Kuo A."/>
            <person name="Liang C."/>
            <person name="Lipzen A."/>
            <person name="Lutzoni F."/>
            <person name="Magnuson J."/>
            <person name="Mondo S."/>
            <person name="Nolan M."/>
            <person name="Ohm R."/>
            <person name="Pangilinan J."/>
            <person name="Park H.-J."/>
            <person name="Ramirez L."/>
            <person name="Alfaro M."/>
            <person name="Sun H."/>
            <person name="Tritt A."/>
            <person name="Yoshinaga Y."/>
            <person name="Zwiers L.-H."/>
            <person name="Turgeon B."/>
            <person name="Goodwin S."/>
            <person name="Spatafora J."/>
            <person name="Crous P."/>
            <person name="Grigoriev I."/>
        </authorList>
    </citation>
    <scope>NUCLEOTIDE SEQUENCE</scope>
    <source>
        <strain evidence="1">SCOH1-5</strain>
    </source>
</reference>
<evidence type="ECO:0000313" key="1">
    <source>
        <dbReference type="EMBL" id="KAF2209358.1"/>
    </source>
</evidence>
<dbReference type="EMBL" id="ML992687">
    <property type="protein sequence ID" value="KAF2209358.1"/>
    <property type="molecule type" value="Genomic_DNA"/>
</dbReference>
<keyword evidence="2" id="KW-1185">Reference proteome</keyword>
<proteinExistence type="predicted"/>
<dbReference type="Proteomes" id="UP000799539">
    <property type="component" value="Unassembled WGS sequence"/>
</dbReference>
<evidence type="ECO:0000313" key="2">
    <source>
        <dbReference type="Proteomes" id="UP000799539"/>
    </source>
</evidence>
<accession>A0A6A6F4I4</accession>